<protein>
    <recommendedName>
        <fullName evidence="1">DUF4123 domain-containing protein</fullName>
    </recommendedName>
</protein>
<organism evidence="2 3">
    <name type="scientific">Desulfomicrobium apsheronum</name>
    <dbReference type="NCBI Taxonomy" id="52560"/>
    <lineage>
        <taxon>Bacteria</taxon>
        <taxon>Pseudomonadati</taxon>
        <taxon>Thermodesulfobacteriota</taxon>
        <taxon>Desulfovibrionia</taxon>
        <taxon>Desulfovibrionales</taxon>
        <taxon>Desulfomicrobiaceae</taxon>
        <taxon>Desulfomicrobium</taxon>
    </lineage>
</organism>
<accession>A0A1I3ZDL7</accession>
<name>A0A1I3ZDL7_9BACT</name>
<dbReference type="EMBL" id="FORX01000023">
    <property type="protein sequence ID" value="SFK42278.1"/>
    <property type="molecule type" value="Genomic_DNA"/>
</dbReference>
<dbReference type="Proteomes" id="UP000198635">
    <property type="component" value="Unassembled WGS sequence"/>
</dbReference>
<evidence type="ECO:0000313" key="2">
    <source>
        <dbReference type="EMBL" id="SFK42278.1"/>
    </source>
</evidence>
<dbReference type="AlphaFoldDB" id="A0A1I3ZDL7"/>
<dbReference type="InterPro" id="IPR025391">
    <property type="entry name" value="DUF4123"/>
</dbReference>
<proteinExistence type="predicted"/>
<dbReference type="RefSeq" id="WP_177193246.1">
    <property type="nucleotide sequence ID" value="NZ_FORX01000023.1"/>
</dbReference>
<evidence type="ECO:0000313" key="3">
    <source>
        <dbReference type="Proteomes" id="UP000198635"/>
    </source>
</evidence>
<feature type="domain" description="DUF4123" evidence="1">
    <location>
        <begin position="23"/>
        <end position="142"/>
    </location>
</feature>
<sequence length="166" mass="18970">MDIQNMDAAFDLLGTLAGNPNNIYLLMDGARFKNIHAFIYEHEDNPDYIPLYRGTYYESLVEVSPCLVRIKDMHRGLMPWFVRQGADELKALALVSTLPLKDLAEHFRTCLEANLPNQGLALFRFYDPSVMVMLASPALQQQAAFVFKHVSEMYWKIDGAYKSALF</sequence>
<gene>
    <name evidence="2" type="ORF">SAMN04488082_12365</name>
</gene>
<evidence type="ECO:0000259" key="1">
    <source>
        <dbReference type="Pfam" id="PF13503"/>
    </source>
</evidence>
<keyword evidence="3" id="KW-1185">Reference proteome</keyword>
<reference evidence="3" key="1">
    <citation type="submission" date="2016-10" db="EMBL/GenBank/DDBJ databases">
        <authorList>
            <person name="Varghese N."/>
            <person name="Submissions S."/>
        </authorList>
    </citation>
    <scope>NUCLEOTIDE SEQUENCE [LARGE SCALE GENOMIC DNA]</scope>
    <source>
        <strain evidence="3">DSM 5918</strain>
    </source>
</reference>
<dbReference type="STRING" id="52560.SAMN04488082_12365"/>
<dbReference type="Pfam" id="PF13503">
    <property type="entry name" value="DUF4123"/>
    <property type="match status" value="1"/>
</dbReference>